<reference evidence="1 2" key="1">
    <citation type="submission" date="2019-03" db="EMBL/GenBank/DDBJ databases">
        <title>Arthrobacter sp. nov., an bacterium isolated from biocrust in Mu Us Desert.</title>
        <authorList>
            <person name="Lixiong L."/>
        </authorList>
    </citation>
    <scope>NUCLEOTIDE SEQUENCE [LARGE SCALE GENOMIC DNA]</scope>
    <source>
        <strain evidence="1 2">SLN-3</strain>
    </source>
</reference>
<keyword evidence="2" id="KW-1185">Reference proteome</keyword>
<evidence type="ECO:0000313" key="2">
    <source>
        <dbReference type="Proteomes" id="UP000295411"/>
    </source>
</evidence>
<dbReference type="AlphaFoldDB" id="A0A4R5TRW7"/>
<comment type="caution">
    <text evidence="1">The sequence shown here is derived from an EMBL/GenBank/DDBJ whole genome shotgun (WGS) entry which is preliminary data.</text>
</comment>
<protein>
    <submittedName>
        <fullName evidence="1">Uncharacterized protein</fullName>
    </submittedName>
</protein>
<organism evidence="1 2">
    <name type="scientific">Arthrobacter crusticola</name>
    <dbReference type="NCBI Taxonomy" id="2547960"/>
    <lineage>
        <taxon>Bacteria</taxon>
        <taxon>Bacillati</taxon>
        <taxon>Actinomycetota</taxon>
        <taxon>Actinomycetes</taxon>
        <taxon>Micrococcales</taxon>
        <taxon>Micrococcaceae</taxon>
        <taxon>Arthrobacter</taxon>
    </lineage>
</organism>
<dbReference type="EMBL" id="SMTK01000005">
    <property type="protein sequence ID" value="TDK23957.1"/>
    <property type="molecule type" value="Genomic_DNA"/>
</dbReference>
<dbReference type="OrthoDB" id="4714331at2"/>
<evidence type="ECO:0000313" key="1">
    <source>
        <dbReference type="EMBL" id="TDK23957.1"/>
    </source>
</evidence>
<name>A0A4R5TRW7_9MICC</name>
<accession>A0A4R5TRW7</accession>
<sequence>MPDSISSHPDPDLDSRRAAWRAYIPDHTRVVFIAEAPPPDDRYFYYPESTRHDYLFLELLRVLYPELRTNGTDYMRINKPALLRRFATDGYLLIDAIEGRIALRKPALRKRAISANEEDLLNRLRILGRNDFVAIPVKATVQDGLSQLAKSRIGSRFVHERIPFPSTGQQTNFRHKLSRVLETLAQTP</sequence>
<proteinExistence type="predicted"/>
<dbReference type="RefSeq" id="WP_133404642.1">
    <property type="nucleotide sequence ID" value="NZ_SMTK01000005.1"/>
</dbReference>
<dbReference type="Proteomes" id="UP000295411">
    <property type="component" value="Unassembled WGS sequence"/>
</dbReference>
<gene>
    <name evidence="1" type="ORF">E2F48_14275</name>
</gene>